<feature type="compositionally biased region" description="Polar residues" evidence="1">
    <location>
        <begin position="8"/>
        <end position="22"/>
    </location>
</feature>
<feature type="region of interest" description="Disordered" evidence="1">
    <location>
        <begin position="198"/>
        <end position="224"/>
    </location>
</feature>
<dbReference type="EMBL" id="UNSH01000067">
    <property type="protein sequence ID" value="SZF04570.1"/>
    <property type="molecule type" value="Genomic_DNA"/>
</dbReference>
<dbReference type="InterPro" id="IPR001680">
    <property type="entry name" value="WD40_rpt"/>
</dbReference>
<dbReference type="VEuPathDB" id="FungiDB:BLGHR1_15367"/>
<dbReference type="SMART" id="SM00320">
    <property type="entry name" value="WD40"/>
    <property type="match status" value="5"/>
</dbReference>
<dbReference type="Gene3D" id="2.130.10.10">
    <property type="entry name" value="YVTN repeat-like/Quinoprotein amine dehydrogenase"/>
    <property type="match status" value="2"/>
</dbReference>
<reference evidence="2 3" key="1">
    <citation type="submission" date="2017-11" db="EMBL/GenBank/DDBJ databases">
        <authorList>
            <person name="Kracher B."/>
        </authorList>
    </citation>
    <scope>NUCLEOTIDE SEQUENCE [LARGE SCALE GENOMIC DNA]</scope>
    <source>
        <strain evidence="2 3">RACE1</strain>
    </source>
</reference>
<evidence type="ECO:0000256" key="1">
    <source>
        <dbReference type="SAM" id="MobiDB-lite"/>
    </source>
</evidence>
<evidence type="ECO:0000313" key="3">
    <source>
        <dbReference type="Proteomes" id="UP000275772"/>
    </source>
</evidence>
<proteinExistence type="predicted"/>
<dbReference type="InterPro" id="IPR051959">
    <property type="entry name" value="PAK1-Kinase_Regulator"/>
</dbReference>
<dbReference type="PANTHER" id="PTHR44675">
    <property type="entry name" value="PAK1 INTERACTING PROTEIN 1"/>
    <property type="match status" value="1"/>
</dbReference>
<dbReference type="InterPro" id="IPR015943">
    <property type="entry name" value="WD40/YVTN_repeat-like_dom_sf"/>
</dbReference>
<dbReference type="Proteomes" id="UP000275772">
    <property type="component" value="Unassembled WGS sequence"/>
</dbReference>
<dbReference type="PANTHER" id="PTHR44675:SF1">
    <property type="entry name" value="P21-ACTIVATED PROTEIN KINASE-INTERACTING PROTEIN 1"/>
    <property type="match status" value="1"/>
</dbReference>
<gene>
    <name evidence="2" type="ORF">BLGHR1_15367</name>
</gene>
<name>A0A383UYV9_BLUHO</name>
<accession>A0A383UYV9</accession>
<dbReference type="SUPFAM" id="SSF50978">
    <property type="entry name" value="WD40 repeat-like"/>
    <property type="match status" value="1"/>
</dbReference>
<sequence length="486" mass="52724">MAKRKRNQTNGNSTVVPSNNSSKKSRPLTDPIRTHDSAIAVTDLESHEQPIIFQLITGSYEKILHGVMATVAGSKVDFVDTFLFHAHTAAIRCLAVSPPTVGATQQAQKVLLASGGTDERINLYHLSAHAPKPSTKPSTILAPRVAENPLNRELGSLLHHSSAVTKLYFPNRSKLLSAAEDRQIAVIRTRDWSLLSSIKSPAPKQMGRPSGDTAPTGGAPSGVNDFAVHPSMKVMLSVGKGEKCLRLWNLVTGKKAGALKFDRDHLAQVGEERHSLGEGRRVVWGATNAGDEFCVGFERGLLIYGMNSKPRCKVFPEPRTKLHQFSYVQVKGDDMLLAVSTEDGRVLFYSTRPADLQESTKDGKSTIPSAKLLAQLGGKAVDLSGRVKDFVCLWPEHKSPRFCVIVTAGSDGALRLWQVQISDFSEDSDGPRQVGTLLGTYETSQRITCLAAFSMLPYNGTDPVEDNITALGVHDETSAEESTDSE</sequence>
<protein>
    <submittedName>
        <fullName evidence="2">Uncharacterized protein</fullName>
    </submittedName>
</protein>
<dbReference type="AlphaFoldDB" id="A0A383UYV9"/>
<dbReference type="InterPro" id="IPR036322">
    <property type="entry name" value="WD40_repeat_dom_sf"/>
</dbReference>
<evidence type="ECO:0000313" key="2">
    <source>
        <dbReference type="EMBL" id="SZF04570.1"/>
    </source>
</evidence>
<organism evidence="2 3">
    <name type="scientific">Blumeria hordei</name>
    <name type="common">Barley powdery mildew</name>
    <name type="synonym">Blumeria graminis f. sp. hordei</name>
    <dbReference type="NCBI Taxonomy" id="2867405"/>
    <lineage>
        <taxon>Eukaryota</taxon>
        <taxon>Fungi</taxon>
        <taxon>Dikarya</taxon>
        <taxon>Ascomycota</taxon>
        <taxon>Pezizomycotina</taxon>
        <taxon>Leotiomycetes</taxon>
        <taxon>Erysiphales</taxon>
        <taxon>Erysiphaceae</taxon>
        <taxon>Blumeria</taxon>
    </lineage>
</organism>
<feature type="region of interest" description="Disordered" evidence="1">
    <location>
        <begin position="1"/>
        <end position="32"/>
    </location>
</feature>